<evidence type="ECO:0000313" key="2">
    <source>
        <dbReference type="EMBL" id="TNN61707.1"/>
    </source>
</evidence>
<sequence length="73" mass="7904">MNRRGRGRGGKRNSGGWNEPRGGGCRRTIPPPHLATLASAISGGRHLGRRSGPAFGDSDRRVTRAGRVREEQE</sequence>
<dbReference type="AlphaFoldDB" id="A0A4Z2H713"/>
<protein>
    <submittedName>
        <fullName evidence="2">Uncharacterized protein</fullName>
    </submittedName>
</protein>
<dbReference type="EMBL" id="SRLO01000310">
    <property type="protein sequence ID" value="TNN61707.1"/>
    <property type="molecule type" value="Genomic_DNA"/>
</dbReference>
<proteinExistence type="predicted"/>
<gene>
    <name evidence="2" type="ORF">EYF80_028069</name>
</gene>
<comment type="caution">
    <text evidence="2">The sequence shown here is derived from an EMBL/GenBank/DDBJ whole genome shotgun (WGS) entry which is preliminary data.</text>
</comment>
<name>A0A4Z2H713_9TELE</name>
<feature type="compositionally biased region" description="Basic residues" evidence="1">
    <location>
        <begin position="1"/>
        <end position="11"/>
    </location>
</feature>
<evidence type="ECO:0000256" key="1">
    <source>
        <dbReference type="SAM" id="MobiDB-lite"/>
    </source>
</evidence>
<accession>A0A4Z2H713</accession>
<organism evidence="2 3">
    <name type="scientific">Liparis tanakae</name>
    <name type="common">Tanaka's snailfish</name>
    <dbReference type="NCBI Taxonomy" id="230148"/>
    <lineage>
        <taxon>Eukaryota</taxon>
        <taxon>Metazoa</taxon>
        <taxon>Chordata</taxon>
        <taxon>Craniata</taxon>
        <taxon>Vertebrata</taxon>
        <taxon>Euteleostomi</taxon>
        <taxon>Actinopterygii</taxon>
        <taxon>Neopterygii</taxon>
        <taxon>Teleostei</taxon>
        <taxon>Neoteleostei</taxon>
        <taxon>Acanthomorphata</taxon>
        <taxon>Eupercaria</taxon>
        <taxon>Perciformes</taxon>
        <taxon>Cottioidei</taxon>
        <taxon>Cottales</taxon>
        <taxon>Liparidae</taxon>
        <taxon>Liparis</taxon>
    </lineage>
</organism>
<reference evidence="2 3" key="1">
    <citation type="submission" date="2019-03" db="EMBL/GenBank/DDBJ databases">
        <title>First draft genome of Liparis tanakae, snailfish: a comprehensive survey of snailfish specific genes.</title>
        <authorList>
            <person name="Kim W."/>
            <person name="Song I."/>
            <person name="Jeong J.-H."/>
            <person name="Kim D."/>
            <person name="Kim S."/>
            <person name="Ryu S."/>
            <person name="Song J.Y."/>
            <person name="Lee S.K."/>
        </authorList>
    </citation>
    <scope>NUCLEOTIDE SEQUENCE [LARGE SCALE GENOMIC DNA]</scope>
    <source>
        <tissue evidence="2">Muscle</tissue>
    </source>
</reference>
<feature type="region of interest" description="Disordered" evidence="1">
    <location>
        <begin position="1"/>
        <end position="73"/>
    </location>
</feature>
<evidence type="ECO:0000313" key="3">
    <source>
        <dbReference type="Proteomes" id="UP000314294"/>
    </source>
</evidence>
<feature type="compositionally biased region" description="Basic and acidic residues" evidence="1">
    <location>
        <begin position="57"/>
        <end position="73"/>
    </location>
</feature>
<keyword evidence="3" id="KW-1185">Reference proteome</keyword>
<dbReference type="Proteomes" id="UP000314294">
    <property type="component" value="Unassembled WGS sequence"/>
</dbReference>